<name>A0ABT5Y3I2_9FLAO</name>
<evidence type="ECO:0000313" key="3">
    <source>
        <dbReference type="EMBL" id="MDF0717899.1"/>
    </source>
</evidence>
<organism evidence="3 4">
    <name type="scientific">Flagellimonas yonaguniensis</name>
    <dbReference type="NCBI Taxonomy" id="3031325"/>
    <lineage>
        <taxon>Bacteria</taxon>
        <taxon>Pseudomonadati</taxon>
        <taxon>Bacteroidota</taxon>
        <taxon>Flavobacteriia</taxon>
        <taxon>Flavobacteriales</taxon>
        <taxon>Flavobacteriaceae</taxon>
        <taxon>Flagellimonas</taxon>
    </lineage>
</organism>
<comment type="caution">
    <text evidence="3">The sequence shown here is derived from an EMBL/GenBank/DDBJ whole genome shotgun (WGS) entry which is preliminary data.</text>
</comment>
<dbReference type="InterPro" id="IPR000290">
    <property type="entry name" value="Colicin_pyocin"/>
</dbReference>
<evidence type="ECO:0000256" key="2">
    <source>
        <dbReference type="ARBA" id="ARBA00023025"/>
    </source>
</evidence>
<evidence type="ECO:0000313" key="4">
    <source>
        <dbReference type="Proteomes" id="UP001221366"/>
    </source>
</evidence>
<dbReference type="EMBL" id="JARFVB010000015">
    <property type="protein sequence ID" value="MDF0717899.1"/>
    <property type="molecule type" value="Genomic_DNA"/>
</dbReference>
<comment type="similarity">
    <text evidence="1">Belongs to the colicins ColE2/ColE8/ColE9 and pyocins S1/S2 family.</text>
</comment>
<dbReference type="InterPro" id="IPR035900">
    <property type="entry name" value="Colicin_E_sf"/>
</dbReference>
<dbReference type="Proteomes" id="UP001221366">
    <property type="component" value="Unassembled WGS sequence"/>
</dbReference>
<dbReference type="Gene3D" id="1.10.1200.20">
    <property type="entry name" value="Colicin E immunity protein"/>
    <property type="match status" value="1"/>
</dbReference>
<keyword evidence="2" id="KW-0079">Bacteriocin immunity</keyword>
<proteinExistence type="inferred from homology"/>
<dbReference type="RefSeq" id="WP_275617027.1">
    <property type="nucleotide sequence ID" value="NZ_JARFVB010000015.1"/>
</dbReference>
<dbReference type="SUPFAM" id="SSF47345">
    <property type="entry name" value="Colicin E immunity proteins"/>
    <property type="match status" value="1"/>
</dbReference>
<gene>
    <name evidence="3" type="ORF">PY092_17175</name>
</gene>
<evidence type="ECO:0000256" key="1">
    <source>
        <dbReference type="ARBA" id="ARBA00009346"/>
    </source>
</evidence>
<sequence>MTRIELIDLGQKIVAAKGTESQIDAMMDLFDKNVPHPNGSNLFFYPENYNARIDDLSKYRPSVEEVVDQCLSYKPIQL</sequence>
<keyword evidence="4" id="KW-1185">Reference proteome</keyword>
<dbReference type="Pfam" id="PF01320">
    <property type="entry name" value="Colicin_Pyocin"/>
    <property type="match status" value="1"/>
</dbReference>
<accession>A0ABT5Y3I2</accession>
<protein>
    <submittedName>
        <fullName evidence="3">Bacteriocin immunity protein</fullName>
    </submittedName>
</protein>
<reference evidence="3 4" key="1">
    <citation type="submission" date="2023-03" db="EMBL/GenBank/DDBJ databases">
        <title>Muricauda XX sp. nov. and Muricauda XXX sp. nov., two novel species isolated from Okinawa Trough.</title>
        <authorList>
            <person name="Cao W."/>
            <person name="Deng X."/>
        </authorList>
    </citation>
    <scope>NUCLEOTIDE SEQUENCE [LARGE SCALE GENOMIC DNA]</scope>
    <source>
        <strain evidence="3 4">334s03</strain>
    </source>
</reference>